<evidence type="ECO:0000256" key="6">
    <source>
        <dbReference type="SAM" id="Phobius"/>
    </source>
</evidence>
<keyword evidence="5 6" id="KW-0472">Membrane</keyword>
<evidence type="ECO:0000256" key="4">
    <source>
        <dbReference type="ARBA" id="ARBA00022989"/>
    </source>
</evidence>
<dbReference type="GO" id="GO:0016020">
    <property type="term" value="C:membrane"/>
    <property type="evidence" value="ECO:0007669"/>
    <property type="project" value="UniProtKB-SubCell"/>
</dbReference>
<dbReference type="PANTHER" id="PTHR13890">
    <property type="entry name" value="RNA SPLICING PROTEIN MRS2, MITOCHONDRIAL"/>
    <property type="match status" value="1"/>
</dbReference>
<protein>
    <submittedName>
        <fullName evidence="7">Magnesium transporter MRS2/LPE10</fullName>
    </submittedName>
</protein>
<dbReference type="AlphaFoldDB" id="A0A1R3KU13"/>
<dbReference type="InterPro" id="IPR045863">
    <property type="entry name" value="CorA_TM1_TM2"/>
</dbReference>
<dbReference type="OrthoDB" id="10251508at2759"/>
<organism evidence="7 8">
    <name type="scientific">Corchorus capsularis</name>
    <name type="common">Jute</name>
    <dbReference type="NCBI Taxonomy" id="210143"/>
    <lineage>
        <taxon>Eukaryota</taxon>
        <taxon>Viridiplantae</taxon>
        <taxon>Streptophyta</taxon>
        <taxon>Embryophyta</taxon>
        <taxon>Tracheophyta</taxon>
        <taxon>Spermatophyta</taxon>
        <taxon>Magnoliopsida</taxon>
        <taxon>eudicotyledons</taxon>
        <taxon>Gunneridae</taxon>
        <taxon>Pentapetalae</taxon>
        <taxon>rosids</taxon>
        <taxon>malvids</taxon>
        <taxon>Malvales</taxon>
        <taxon>Malvaceae</taxon>
        <taxon>Grewioideae</taxon>
        <taxon>Apeibeae</taxon>
        <taxon>Corchorus</taxon>
    </lineage>
</organism>
<dbReference type="PANTHER" id="PTHR13890:SF26">
    <property type="entry name" value="MAGNESIUM TRANSPORTER MRS2-1"/>
    <property type="match status" value="1"/>
</dbReference>
<name>A0A1R3KU13_COCAP</name>
<evidence type="ECO:0000256" key="5">
    <source>
        <dbReference type="ARBA" id="ARBA00023136"/>
    </source>
</evidence>
<evidence type="ECO:0000256" key="3">
    <source>
        <dbReference type="ARBA" id="ARBA00022692"/>
    </source>
</evidence>
<keyword evidence="8" id="KW-1185">Reference proteome</keyword>
<reference evidence="7 8" key="1">
    <citation type="submission" date="2013-09" db="EMBL/GenBank/DDBJ databases">
        <title>Corchorus capsularis genome sequencing.</title>
        <authorList>
            <person name="Alam M."/>
            <person name="Haque M.S."/>
            <person name="Islam M.S."/>
            <person name="Emdad E.M."/>
            <person name="Islam M.M."/>
            <person name="Ahmed B."/>
            <person name="Halim A."/>
            <person name="Hossen Q.M.M."/>
            <person name="Hossain M.Z."/>
            <person name="Ahmed R."/>
            <person name="Khan M.M."/>
            <person name="Islam R."/>
            <person name="Rashid M.M."/>
            <person name="Khan S.A."/>
            <person name="Rahman M.S."/>
            <person name="Alam M."/>
        </authorList>
    </citation>
    <scope>NUCLEOTIDE SEQUENCE [LARGE SCALE GENOMIC DNA]</scope>
    <source>
        <strain evidence="8">cv. CVL-1</strain>
        <tissue evidence="7">Whole seedling</tissue>
    </source>
</reference>
<evidence type="ECO:0000256" key="1">
    <source>
        <dbReference type="ARBA" id="ARBA00004141"/>
    </source>
</evidence>
<dbReference type="SUPFAM" id="SSF144083">
    <property type="entry name" value="Magnesium transport protein CorA, transmembrane region"/>
    <property type="match status" value="1"/>
</dbReference>
<accession>A0A1R3KU13</accession>
<dbReference type="InterPro" id="IPR039204">
    <property type="entry name" value="MRS2-like"/>
</dbReference>
<dbReference type="GO" id="GO:0015095">
    <property type="term" value="F:magnesium ion transmembrane transporter activity"/>
    <property type="evidence" value="ECO:0007669"/>
    <property type="project" value="UniProtKB-ARBA"/>
</dbReference>
<comment type="subcellular location">
    <subcellularLocation>
        <location evidence="1">Membrane</location>
        <topology evidence="1">Multi-pass membrane protein</topology>
    </subcellularLocation>
</comment>
<evidence type="ECO:0000313" key="7">
    <source>
        <dbReference type="EMBL" id="OMP10591.1"/>
    </source>
</evidence>
<feature type="non-terminal residue" evidence="7">
    <location>
        <position position="1"/>
    </location>
</feature>
<gene>
    <name evidence="7" type="ORF">CCACVL1_00858</name>
</gene>
<proteinExistence type="inferred from homology"/>
<dbReference type="Gramene" id="OMP10591">
    <property type="protein sequence ID" value="OMP10591"/>
    <property type="gene ID" value="CCACVL1_00858"/>
</dbReference>
<keyword evidence="4 6" id="KW-1133">Transmembrane helix</keyword>
<keyword evidence="3 6" id="KW-0812">Transmembrane</keyword>
<feature type="non-terminal residue" evidence="7">
    <location>
        <position position="48"/>
    </location>
</feature>
<dbReference type="EMBL" id="AWWV01002137">
    <property type="protein sequence ID" value="OMP10591.1"/>
    <property type="molecule type" value="Genomic_DNA"/>
</dbReference>
<sequence>DKVRNQLIQFELLLTTATFVVGIFGLVAGIFGMNFEVPMFEDAGAFKW</sequence>
<evidence type="ECO:0000313" key="8">
    <source>
        <dbReference type="Proteomes" id="UP000188268"/>
    </source>
</evidence>
<feature type="transmembrane region" description="Helical" evidence="6">
    <location>
        <begin position="12"/>
        <end position="33"/>
    </location>
</feature>
<dbReference type="Proteomes" id="UP000188268">
    <property type="component" value="Unassembled WGS sequence"/>
</dbReference>
<evidence type="ECO:0000256" key="2">
    <source>
        <dbReference type="ARBA" id="ARBA00007535"/>
    </source>
</evidence>
<comment type="caution">
    <text evidence="7">The sequence shown here is derived from an EMBL/GenBank/DDBJ whole genome shotgun (WGS) entry which is preliminary data.</text>
</comment>
<comment type="similarity">
    <text evidence="2">Belongs to the CorA metal ion transporter (MIT) (TC 1.A.35.5) family.</text>
</comment>